<feature type="domain" description="GTD-binding" evidence="8">
    <location>
        <begin position="143"/>
        <end position="241"/>
    </location>
</feature>
<organism evidence="9 10">
    <name type="scientific">Arachis hypogaea</name>
    <name type="common">Peanut</name>
    <dbReference type="NCBI Taxonomy" id="3818"/>
    <lineage>
        <taxon>Eukaryota</taxon>
        <taxon>Viridiplantae</taxon>
        <taxon>Streptophyta</taxon>
        <taxon>Embryophyta</taxon>
        <taxon>Tracheophyta</taxon>
        <taxon>Spermatophyta</taxon>
        <taxon>Magnoliopsida</taxon>
        <taxon>eudicotyledons</taxon>
        <taxon>Gunneridae</taxon>
        <taxon>Pentapetalae</taxon>
        <taxon>rosids</taxon>
        <taxon>fabids</taxon>
        <taxon>Fabales</taxon>
        <taxon>Fabaceae</taxon>
        <taxon>Papilionoideae</taxon>
        <taxon>50 kb inversion clade</taxon>
        <taxon>dalbergioids sensu lato</taxon>
        <taxon>Dalbergieae</taxon>
        <taxon>Pterocarpus clade</taxon>
        <taxon>Arachis</taxon>
    </lineage>
</organism>
<feature type="compositionally biased region" description="Pro residues" evidence="6">
    <location>
        <begin position="95"/>
        <end position="105"/>
    </location>
</feature>
<dbReference type="GO" id="GO:0080115">
    <property type="term" value="F:myosin XI tail binding"/>
    <property type="evidence" value="ECO:0007669"/>
    <property type="project" value="UniProtKB-ARBA"/>
</dbReference>
<dbReference type="AlphaFoldDB" id="A0A444WXC5"/>
<comment type="caution">
    <text evidence="9">The sequence shown here is derived from an EMBL/GenBank/DDBJ whole genome shotgun (WGS) entry which is preliminary data.</text>
</comment>
<sequence length="286" mass="32722">MQMQTCFLVAVQSVLGFYHRFLRITLALMDFPSTIRFIAQASEVSCGFILLGYVSRIFNILGLILILFFTLKIYRISHPNSKALKHFPPYYPPPRSPPAPAPAPAPKIHHAVDADIPKPSSRKKSQMEDTLDDKEDHVEDEVFDVMALRNLVKFERQRFSAACAEIENERIAAASAAEEAMAMILRLQNEKSAIEIQANQFRRMMDQKQDYDNEVIDNLRWSIVHHENQKSLLEEQLAIYREKLRHLQEDTRELHILALGSMGMVLSVSIASSSLPDLPRRSIRHA</sequence>
<comment type="subcellular location">
    <subcellularLocation>
        <location evidence="1">Membrane</location>
    </subcellularLocation>
</comment>
<evidence type="ECO:0000259" key="8">
    <source>
        <dbReference type="PROSITE" id="PS51775"/>
    </source>
</evidence>
<dbReference type="Pfam" id="PF04576">
    <property type="entry name" value="Zein-binding"/>
    <property type="match status" value="1"/>
</dbReference>
<evidence type="ECO:0000313" key="9">
    <source>
        <dbReference type="EMBL" id="RYQ82053.1"/>
    </source>
</evidence>
<dbReference type="PANTHER" id="PTHR31422:SF27">
    <property type="entry name" value="DUF593-CONTAINING PROTEIN 1"/>
    <property type="match status" value="1"/>
</dbReference>
<keyword evidence="5" id="KW-0175">Coiled coil</keyword>
<gene>
    <name evidence="9" type="ORF">Ahy_B10g100627</name>
</gene>
<dbReference type="PANTHER" id="PTHR31422">
    <property type="entry name" value="BNAANNG28530D PROTEIN"/>
    <property type="match status" value="1"/>
</dbReference>
<evidence type="ECO:0000313" key="10">
    <source>
        <dbReference type="Proteomes" id="UP000289738"/>
    </source>
</evidence>
<dbReference type="Proteomes" id="UP000289738">
    <property type="component" value="Chromosome B10"/>
</dbReference>
<dbReference type="InterPro" id="IPR007656">
    <property type="entry name" value="GTD-bd"/>
</dbReference>
<keyword evidence="3 7" id="KW-1133">Transmembrane helix</keyword>
<evidence type="ECO:0000256" key="6">
    <source>
        <dbReference type="SAM" id="MobiDB-lite"/>
    </source>
</evidence>
<keyword evidence="10" id="KW-1185">Reference proteome</keyword>
<evidence type="ECO:0000256" key="2">
    <source>
        <dbReference type="ARBA" id="ARBA00022692"/>
    </source>
</evidence>
<keyword evidence="2 7" id="KW-0812">Transmembrane</keyword>
<keyword evidence="4 7" id="KW-0472">Membrane</keyword>
<feature type="region of interest" description="Disordered" evidence="6">
    <location>
        <begin position="95"/>
        <end position="135"/>
    </location>
</feature>
<evidence type="ECO:0000256" key="4">
    <source>
        <dbReference type="ARBA" id="ARBA00023136"/>
    </source>
</evidence>
<accession>A0A444WXC5</accession>
<feature type="transmembrane region" description="Helical" evidence="7">
    <location>
        <begin position="53"/>
        <end position="74"/>
    </location>
</feature>
<dbReference type="EMBL" id="SDMP01000020">
    <property type="protein sequence ID" value="RYQ82053.1"/>
    <property type="molecule type" value="Genomic_DNA"/>
</dbReference>
<feature type="coiled-coil region" evidence="5">
    <location>
        <begin position="177"/>
        <end position="250"/>
    </location>
</feature>
<name>A0A444WXC5_ARAHY</name>
<protein>
    <recommendedName>
        <fullName evidence="8">GTD-binding domain-containing protein</fullName>
    </recommendedName>
</protein>
<dbReference type="GO" id="GO:0016020">
    <property type="term" value="C:membrane"/>
    <property type="evidence" value="ECO:0007669"/>
    <property type="project" value="UniProtKB-SubCell"/>
</dbReference>
<evidence type="ECO:0000256" key="7">
    <source>
        <dbReference type="SAM" id="Phobius"/>
    </source>
</evidence>
<dbReference type="STRING" id="3818.A0A444WXC5"/>
<dbReference type="PROSITE" id="PS51775">
    <property type="entry name" value="GTD_BINDING"/>
    <property type="match status" value="1"/>
</dbReference>
<reference evidence="9 10" key="1">
    <citation type="submission" date="2019-01" db="EMBL/GenBank/DDBJ databases">
        <title>Sequencing of cultivated peanut Arachis hypogaea provides insights into genome evolution and oil improvement.</title>
        <authorList>
            <person name="Chen X."/>
        </authorList>
    </citation>
    <scope>NUCLEOTIDE SEQUENCE [LARGE SCALE GENOMIC DNA]</scope>
    <source>
        <strain evidence="10">cv. Fuhuasheng</strain>
        <tissue evidence="9">Leaves</tissue>
    </source>
</reference>
<evidence type="ECO:0000256" key="3">
    <source>
        <dbReference type="ARBA" id="ARBA00022989"/>
    </source>
</evidence>
<proteinExistence type="predicted"/>
<evidence type="ECO:0000256" key="1">
    <source>
        <dbReference type="ARBA" id="ARBA00004370"/>
    </source>
</evidence>
<evidence type="ECO:0000256" key="5">
    <source>
        <dbReference type="SAM" id="Coils"/>
    </source>
</evidence>